<name>A0ACB9M8X6_9MYRT</name>
<proteinExistence type="predicted"/>
<sequence length="157" mass="17508">MTAHSTLEPFIPSSTGQMAYKLRWPVDQVYDMTYTFLTFGRVLMEDLCTTVANAFSTWEEHSVFLFREADPGEDADIEIGVYDGYHGDNIPFDGRGGIFAHGSKPADGFLRSNNAEDWSTNPTGIQVDLESVALHVIGHILSLAHSDNDWAITLYME</sequence>
<reference evidence="2" key="1">
    <citation type="journal article" date="2023" name="Front. Plant Sci.">
        <title>Chromosomal-level genome assembly of Melastoma candidum provides insights into trichome evolution.</title>
        <authorList>
            <person name="Zhong Y."/>
            <person name="Wu W."/>
            <person name="Sun C."/>
            <person name="Zou P."/>
            <person name="Liu Y."/>
            <person name="Dai S."/>
            <person name="Zhou R."/>
        </authorList>
    </citation>
    <scope>NUCLEOTIDE SEQUENCE [LARGE SCALE GENOMIC DNA]</scope>
</reference>
<evidence type="ECO:0000313" key="1">
    <source>
        <dbReference type="EMBL" id="KAI4320667.1"/>
    </source>
</evidence>
<accession>A0ACB9M8X6</accession>
<dbReference type="EMBL" id="CM042889">
    <property type="protein sequence ID" value="KAI4320667.1"/>
    <property type="molecule type" value="Genomic_DNA"/>
</dbReference>
<evidence type="ECO:0000313" key="2">
    <source>
        <dbReference type="Proteomes" id="UP001057402"/>
    </source>
</evidence>
<gene>
    <name evidence="1" type="ORF">MLD38_034122</name>
</gene>
<protein>
    <submittedName>
        <fullName evidence="1">Uncharacterized protein</fullName>
    </submittedName>
</protein>
<organism evidence="1 2">
    <name type="scientific">Melastoma candidum</name>
    <dbReference type="NCBI Taxonomy" id="119954"/>
    <lineage>
        <taxon>Eukaryota</taxon>
        <taxon>Viridiplantae</taxon>
        <taxon>Streptophyta</taxon>
        <taxon>Embryophyta</taxon>
        <taxon>Tracheophyta</taxon>
        <taxon>Spermatophyta</taxon>
        <taxon>Magnoliopsida</taxon>
        <taxon>eudicotyledons</taxon>
        <taxon>Gunneridae</taxon>
        <taxon>Pentapetalae</taxon>
        <taxon>rosids</taxon>
        <taxon>malvids</taxon>
        <taxon>Myrtales</taxon>
        <taxon>Melastomataceae</taxon>
        <taxon>Melastomatoideae</taxon>
        <taxon>Melastomateae</taxon>
        <taxon>Melastoma</taxon>
    </lineage>
</organism>
<comment type="caution">
    <text evidence="1">The sequence shown here is derived from an EMBL/GenBank/DDBJ whole genome shotgun (WGS) entry which is preliminary data.</text>
</comment>
<keyword evidence="2" id="KW-1185">Reference proteome</keyword>
<dbReference type="Proteomes" id="UP001057402">
    <property type="component" value="Chromosome 10"/>
</dbReference>